<organism evidence="1 2">
    <name type="scientific">Trifolium medium</name>
    <dbReference type="NCBI Taxonomy" id="97028"/>
    <lineage>
        <taxon>Eukaryota</taxon>
        <taxon>Viridiplantae</taxon>
        <taxon>Streptophyta</taxon>
        <taxon>Embryophyta</taxon>
        <taxon>Tracheophyta</taxon>
        <taxon>Spermatophyta</taxon>
        <taxon>Magnoliopsida</taxon>
        <taxon>eudicotyledons</taxon>
        <taxon>Gunneridae</taxon>
        <taxon>Pentapetalae</taxon>
        <taxon>rosids</taxon>
        <taxon>fabids</taxon>
        <taxon>Fabales</taxon>
        <taxon>Fabaceae</taxon>
        <taxon>Papilionoideae</taxon>
        <taxon>50 kb inversion clade</taxon>
        <taxon>NPAAA clade</taxon>
        <taxon>Hologalegina</taxon>
        <taxon>IRL clade</taxon>
        <taxon>Trifolieae</taxon>
        <taxon>Trifolium</taxon>
    </lineage>
</organism>
<dbReference type="EMBL" id="LXQA010009854">
    <property type="protein sequence ID" value="MCH86168.1"/>
    <property type="molecule type" value="Genomic_DNA"/>
</dbReference>
<feature type="non-terminal residue" evidence="1">
    <location>
        <position position="1"/>
    </location>
</feature>
<name>A0A392MHE6_9FABA</name>
<gene>
    <name evidence="1" type="ORF">A2U01_0007022</name>
</gene>
<evidence type="ECO:0000313" key="2">
    <source>
        <dbReference type="Proteomes" id="UP000265520"/>
    </source>
</evidence>
<dbReference type="Proteomes" id="UP000265520">
    <property type="component" value="Unassembled WGS sequence"/>
</dbReference>
<accession>A0A392MHE6</accession>
<reference evidence="1 2" key="1">
    <citation type="journal article" date="2018" name="Front. Plant Sci.">
        <title>Red Clover (Trifolium pratense) and Zigzag Clover (T. medium) - A Picture of Genomic Similarities and Differences.</title>
        <authorList>
            <person name="Dluhosova J."/>
            <person name="Istvanek J."/>
            <person name="Nedelnik J."/>
            <person name="Repkova J."/>
        </authorList>
    </citation>
    <scope>NUCLEOTIDE SEQUENCE [LARGE SCALE GENOMIC DNA]</scope>
    <source>
        <strain evidence="2">cv. 10/8</strain>
        <tissue evidence="1">Leaf</tissue>
    </source>
</reference>
<sequence length="58" mass="6353">ACSPQDWDLLVAHQWRDCHLSFMIAPKTSAIPLHRASDTSQCVSLPPIIGESMSSSET</sequence>
<comment type="caution">
    <text evidence="1">The sequence shown here is derived from an EMBL/GenBank/DDBJ whole genome shotgun (WGS) entry which is preliminary data.</text>
</comment>
<proteinExistence type="predicted"/>
<protein>
    <submittedName>
        <fullName evidence="1">Uncharacterized protein</fullName>
    </submittedName>
</protein>
<evidence type="ECO:0000313" key="1">
    <source>
        <dbReference type="EMBL" id="MCH86168.1"/>
    </source>
</evidence>
<keyword evidence="2" id="KW-1185">Reference proteome</keyword>
<dbReference type="AlphaFoldDB" id="A0A392MHE6"/>